<evidence type="ECO:0000256" key="1">
    <source>
        <dbReference type="ARBA" id="ARBA00000085"/>
    </source>
</evidence>
<dbReference type="SUPFAM" id="SSF52172">
    <property type="entry name" value="CheY-like"/>
    <property type="match status" value="1"/>
</dbReference>
<dbReference type="SUPFAM" id="SSF55874">
    <property type="entry name" value="ATPase domain of HSP90 chaperone/DNA topoisomerase II/histidine kinase"/>
    <property type="match status" value="1"/>
</dbReference>
<comment type="catalytic activity">
    <reaction evidence="1">
        <text>ATP + protein L-histidine = ADP + protein N-phospho-L-histidine.</text>
        <dbReference type="EC" id="2.7.13.3"/>
    </reaction>
</comment>
<dbReference type="SUPFAM" id="SSF48452">
    <property type="entry name" value="TPR-like"/>
    <property type="match status" value="1"/>
</dbReference>
<organism evidence="9 10">
    <name type="scientific">Leeuwenhoekiella parthenopeia</name>
    <dbReference type="NCBI Taxonomy" id="2890320"/>
    <lineage>
        <taxon>Bacteria</taxon>
        <taxon>Pseudomonadati</taxon>
        <taxon>Bacteroidota</taxon>
        <taxon>Flavobacteriia</taxon>
        <taxon>Flavobacteriales</taxon>
        <taxon>Flavobacteriaceae</taxon>
        <taxon>Leeuwenhoekiella</taxon>
    </lineage>
</organism>
<dbReference type="EC" id="2.7.13.3" evidence="2"/>
<name>A0ABS8GXT7_9FLAO</name>
<dbReference type="Pfam" id="PF00512">
    <property type="entry name" value="HisKA"/>
    <property type="match status" value="1"/>
</dbReference>
<dbReference type="InterPro" id="IPR001789">
    <property type="entry name" value="Sig_transdc_resp-reg_receiver"/>
</dbReference>
<dbReference type="InterPro" id="IPR011006">
    <property type="entry name" value="CheY-like_superfamily"/>
</dbReference>
<dbReference type="PRINTS" id="PR00344">
    <property type="entry name" value="BCTRLSENSOR"/>
</dbReference>
<dbReference type="InterPro" id="IPR003594">
    <property type="entry name" value="HATPase_dom"/>
</dbReference>
<dbReference type="Gene3D" id="1.25.40.10">
    <property type="entry name" value="Tetratricopeptide repeat domain"/>
    <property type="match status" value="2"/>
</dbReference>
<dbReference type="InterPro" id="IPR005467">
    <property type="entry name" value="His_kinase_dom"/>
</dbReference>
<dbReference type="SMART" id="SM00387">
    <property type="entry name" value="HATPase_c"/>
    <property type="match status" value="1"/>
</dbReference>
<comment type="caution">
    <text evidence="9">The sequence shown here is derived from an EMBL/GenBank/DDBJ whole genome shotgun (WGS) entry which is preliminary data.</text>
</comment>
<keyword evidence="3 5" id="KW-0597">Phosphoprotein</keyword>
<dbReference type="PANTHER" id="PTHR45339:SF1">
    <property type="entry name" value="HYBRID SIGNAL TRANSDUCTION HISTIDINE KINASE J"/>
    <property type="match status" value="1"/>
</dbReference>
<dbReference type="InterPro" id="IPR011990">
    <property type="entry name" value="TPR-like_helical_dom_sf"/>
</dbReference>
<sequence length="740" mass="83957">MNTIMLFDRNFVVALFVLFCLNGFGQKPKNLETAQEIQVESLLLKGIEAFNTAEFDKSIANFQEAKQLARKINNLSRVGISQQLLANVYLKQGEFDKAFPEIHEAIKIHQQLQESKRLGEDYLTYAQLLSKTNNNTEALKYLNESVSIFGGSGDKNDKQSLASAHLYKGAIFQDQKKDLLALEEFDEALQILSKLNDSRNNYSIARLKLLTARSRSTLNELESSLEDANTAYTMSVNGSFPLIETDALRLMSSVSKKMGKTEDALNYLELYTKRAQLYFQDDIASTRNLAARNALMADINPDNYDASKRVQANKITTVLIIALFTILCLLALSLYKNNNLRAKANELLQAKNAELVIAKENAEKASVVKAQFLSTITHELRTPMYAVTGLTHLLLSENPTEEQKKHLDSLKFSGEYLLSLINNILDLNKLEADKVEVEQATFNLRKRVDDVLFALERSAQEKGNKLHLEYDSEIPDQIIGDPLMISQILINLIGNGNKFTRDGDIFVRIKQLSRNNTQTYLHFEVEDTGEGISKKKQKDIFQNFTQGSVQINRKFGGTGLGLSIVKRLLTLQKSKIELESTLGKGSKFFFDIKYGLTQNKKEPEERVYEIDYDALKGRNILVVEDNKINQMITRKILEKNEMKCDVADNGEIAIEKVRFENYDLVLMDIHMPGISGIEATQKIREFNKDLPILALTAVTIDENIDDFYLAGFNDIIPKPYKVEEFFFKIHNALKRKNVIL</sequence>
<evidence type="ECO:0000256" key="4">
    <source>
        <dbReference type="ARBA" id="ARBA00023012"/>
    </source>
</evidence>
<dbReference type="InterPro" id="IPR036097">
    <property type="entry name" value="HisK_dim/P_sf"/>
</dbReference>
<dbReference type="Gene3D" id="1.10.287.130">
    <property type="match status" value="1"/>
</dbReference>
<dbReference type="Gene3D" id="3.30.565.10">
    <property type="entry name" value="Histidine kinase-like ATPase, C-terminal domain"/>
    <property type="match status" value="1"/>
</dbReference>
<dbReference type="CDD" id="cd17546">
    <property type="entry name" value="REC_hyHK_CKI1_RcsC-like"/>
    <property type="match status" value="1"/>
</dbReference>
<dbReference type="PROSITE" id="PS50109">
    <property type="entry name" value="HIS_KIN"/>
    <property type="match status" value="1"/>
</dbReference>
<evidence type="ECO:0000256" key="2">
    <source>
        <dbReference type="ARBA" id="ARBA00012438"/>
    </source>
</evidence>
<gene>
    <name evidence="9" type="ORF">LLW17_16360</name>
</gene>
<dbReference type="RefSeq" id="WP_228231366.1">
    <property type="nucleotide sequence ID" value="NZ_JAJGMW010000027.1"/>
</dbReference>
<dbReference type="Gene3D" id="3.40.50.2300">
    <property type="match status" value="1"/>
</dbReference>
<dbReference type="InterPro" id="IPR004358">
    <property type="entry name" value="Sig_transdc_His_kin-like_C"/>
</dbReference>
<dbReference type="CDD" id="cd16922">
    <property type="entry name" value="HATPase_EvgS-ArcB-TorS-like"/>
    <property type="match status" value="1"/>
</dbReference>
<evidence type="ECO:0000259" key="7">
    <source>
        <dbReference type="PROSITE" id="PS50109"/>
    </source>
</evidence>
<evidence type="ECO:0000313" key="10">
    <source>
        <dbReference type="Proteomes" id="UP001197770"/>
    </source>
</evidence>
<dbReference type="EMBL" id="JAJGMW010000027">
    <property type="protein sequence ID" value="MCC4214303.1"/>
    <property type="molecule type" value="Genomic_DNA"/>
</dbReference>
<feature type="domain" description="Histidine kinase" evidence="7">
    <location>
        <begin position="375"/>
        <end position="596"/>
    </location>
</feature>
<evidence type="ECO:0000313" key="9">
    <source>
        <dbReference type="EMBL" id="MCC4214303.1"/>
    </source>
</evidence>
<accession>A0ABS8GXT7</accession>
<dbReference type="SUPFAM" id="SSF47384">
    <property type="entry name" value="Homodimeric domain of signal transducing histidine kinase"/>
    <property type="match status" value="1"/>
</dbReference>
<keyword evidence="6" id="KW-0472">Membrane</keyword>
<dbReference type="SMART" id="SM00388">
    <property type="entry name" value="HisKA"/>
    <property type="match status" value="1"/>
</dbReference>
<feature type="domain" description="Response regulatory" evidence="8">
    <location>
        <begin position="619"/>
        <end position="733"/>
    </location>
</feature>
<evidence type="ECO:0000256" key="5">
    <source>
        <dbReference type="PROSITE-ProRule" id="PRU00169"/>
    </source>
</evidence>
<dbReference type="PROSITE" id="PS50110">
    <property type="entry name" value="RESPONSE_REGULATORY"/>
    <property type="match status" value="1"/>
</dbReference>
<keyword evidence="6" id="KW-0812">Transmembrane</keyword>
<reference evidence="9 10" key="1">
    <citation type="submission" date="2021-11" db="EMBL/GenBank/DDBJ databases">
        <title>Seasonal and diel survey of microbial diversity of the Tyrrhenian coast.</title>
        <authorList>
            <person name="Gattoni G."/>
            <person name="Corral P."/>
        </authorList>
    </citation>
    <scope>NUCLEOTIDE SEQUENCE [LARGE SCALE GENOMIC DNA]</scope>
    <source>
        <strain evidence="9 10">Mr9</strain>
    </source>
</reference>
<dbReference type="InterPro" id="IPR036890">
    <property type="entry name" value="HATPase_C_sf"/>
</dbReference>
<protein>
    <recommendedName>
        <fullName evidence="2">histidine kinase</fullName>
        <ecNumber evidence="2">2.7.13.3</ecNumber>
    </recommendedName>
</protein>
<dbReference type="InterPro" id="IPR003661">
    <property type="entry name" value="HisK_dim/P_dom"/>
</dbReference>
<dbReference type="InterPro" id="IPR019734">
    <property type="entry name" value="TPR_rpt"/>
</dbReference>
<dbReference type="Pfam" id="PF00072">
    <property type="entry name" value="Response_reg"/>
    <property type="match status" value="1"/>
</dbReference>
<evidence type="ECO:0000256" key="6">
    <source>
        <dbReference type="SAM" id="Phobius"/>
    </source>
</evidence>
<evidence type="ECO:0000259" key="8">
    <source>
        <dbReference type="PROSITE" id="PS50110"/>
    </source>
</evidence>
<feature type="transmembrane region" description="Helical" evidence="6">
    <location>
        <begin position="315"/>
        <end position="335"/>
    </location>
</feature>
<keyword evidence="6" id="KW-1133">Transmembrane helix</keyword>
<dbReference type="Pfam" id="PF02518">
    <property type="entry name" value="HATPase_c"/>
    <property type="match status" value="1"/>
</dbReference>
<dbReference type="SMART" id="SM00448">
    <property type="entry name" value="REC"/>
    <property type="match status" value="1"/>
</dbReference>
<dbReference type="PANTHER" id="PTHR45339">
    <property type="entry name" value="HYBRID SIGNAL TRANSDUCTION HISTIDINE KINASE J"/>
    <property type="match status" value="1"/>
</dbReference>
<evidence type="ECO:0000256" key="3">
    <source>
        <dbReference type="ARBA" id="ARBA00022553"/>
    </source>
</evidence>
<dbReference type="SMART" id="SM00028">
    <property type="entry name" value="TPR"/>
    <property type="match status" value="4"/>
</dbReference>
<proteinExistence type="predicted"/>
<keyword evidence="4" id="KW-0902">Two-component regulatory system</keyword>
<dbReference type="CDD" id="cd00082">
    <property type="entry name" value="HisKA"/>
    <property type="match status" value="1"/>
</dbReference>
<feature type="modified residue" description="4-aspartylphosphate" evidence="5">
    <location>
        <position position="668"/>
    </location>
</feature>
<dbReference type="Pfam" id="PF13424">
    <property type="entry name" value="TPR_12"/>
    <property type="match status" value="1"/>
</dbReference>
<dbReference type="Proteomes" id="UP001197770">
    <property type="component" value="Unassembled WGS sequence"/>
</dbReference>
<keyword evidence="10" id="KW-1185">Reference proteome</keyword>